<keyword evidence="3" id="KW-1185">Reference proteome</keyword>
<evidence type="ECO:0000256" key="1">
    <source>
        <dbReference type="SAM" id="MobiDB-lite"/>
    </source>
</evidence>
<organism evidence="2 3">
    <name type="scientific">Melipona bicolor</name>
    <dbReference type="NCBI Taxonomy" id="60889"/>
    <lineage>
        <taxon>Eukaryota</taxon>
        <taxon>Metazoa</taxon>
        <taxon>Ecdysozoa</taxon>
        <taxon>Arthropoda</taxon>
        <taxon>Hexapoda</taxon>
        <taxon>Insecta</taxon>
        <taxon>Pterygota</taxon>
        <taxon>Neoptera</taxon>
        <taxon>Endopterygota</taxon>
        <taxon>Hymenoptera</taxon>
        <taxon>Apocrita</taxon>
        <taxon>Aculeata</taxon>
        <taxon>Apoidea</taxon>
        <taxon>Anthophila</taxon>
        <taxon>Apidae</taxon>
        <taxon>Melipona</taxon>
    </lineage>
</organism>
<dbReference type="Proteomes" id="UP001177670">
    <property type="component" value="Unassembled WGS sequence"/>
</dbReference>
<evidence type="ECO:0000313" key="3">
    <source>
        <dbReference type="Proteomes" id="UP001177670"/>
    </source>
</evidence>
<reference evidence="2" key="1">
    <citation type="submission" date="2021-10" db="EMBL/GenBank/DDBJ databases">
        <title>Melipona bicolor Genome sequencing and assembly.</title>
        <authorList>
            <person name="Araujo N.S."/>
            <person name="Arias M.C."/>
        </authorList>
    </citation>
    <scope>NUCLEOTIDE SEQUENCE</scope>
    <source>
        <strain evidence="2">USP_2M_L1-L4_2017</strain>
        <tissue evidence="2">Whole body</tissue>
    </source>
</reference>
<gene>
    <name evidence="2" type="ORF">K0M31_010712</name>
</gene>
<proteinExistence type="predicted"/>
<protein>
    <submittedName>
        <fullName evidence="2">Uncharacterized protein</fullName>
    </submittedName>
</protein>
<feature type="region of interest" description="Disordered" evidence="1">
    <location>
        <begin position="62"/>
        <end position="88"/>
    </location>
</feature>
<feature type="region of interest" description="Disordered" evidence="1">
    <location>
        <begin position="1"/>
        <end position="25"/>
    </location>
</feature>
<dbReference type="AlphaFoldDB" id="A0AA40FKR3"/>
<accession>A0AA40FKR3</accession>
<evidence type="ECO:0000313" key="2">
    <source>
        <dbReference type="EMBL" id="KAK1120928.1"/>
    </source>
</evidence>
<feature type="compositionally biased region" description="Basic and acidic residues" evidence="1">
    <location>
        <begin position="8"/>
        <end position="20"/>
    </location>
</feature>
<dbReference type="EMBL" id="JAHYIQ010000028">
    <property type="protein sequence ID" value="KAK1120928.1"/>
    <property type="molecule type" value="Genomic_DNA"/>
</dbReference>
<name>A0AA40FKR3_9HYME</name>
<comment type="caution">
    <text evidence="2">The sequence shown here is derived from an EMBL/GenBank/DDBJ whole genome shotgun (WGS) entry which is preliminary data.</text>
</comment>
<sequence length="102" mass="11373">MSNAELRVNNDTHETSRDVEEREEEVDIKDEIVRVSVEVKHGIHDTVTSIDTATFLRGIYRKPVNPDDNDNLNASSSSPGIDGGSAPPILELRVARRLSEYI</sequence>